<evidence type="ECO:0000313" key="15">
    <source>
        <dbReference type="Proteomes" id="UP000078576"/>
    </source>
</evidence>
<feature type="compositionally biased region" description="Basic and acidic residues" evidence="12">
    <location>
        <begin position="104"/>
        <end position="116"/>
    </location>
</feature>
<dbReference type="PANTHER" id="PTHR43450:SF2">
    <property type="entry name" value="ASPARTATE--TRNA LIGASE"/>
    <property type="match status" value="1"/>
</dbReference>
<feature type="compositionally biased region" description="Basic and acidic residues" evidence="12">
    <location>
        <begin position="1"/>
        <end position="16"/>
    </location>
</feature>
<name>A0A194VBT3_CYTMA</name>
<evidence type="ECO:0000256" key="6">
    <source>
        <dbReference type="ARBA" id="ARBA00022741"/>
    </source>
</evidence>
<dbReference type="NCBIfam" id="NF003483">
    <property type="entry name" value="PRK05159.1"/>
    <property type="match status" value="1"/>
</dbReference>
<evidence type="ECO:0000256" key="4">
    <source>
        <dbReference type="ARBA" id="ARBA00022490"/>
    </source>
</evidence>
<dbReference type="InterPro" id="IPR002312">
    <property type="entry name" value="Asp/Asn-tRNA-synth_IIb"/>
</dbReference>
<dbReference type="GO" id="GO:0005829">
    <property type="term" value="C:cytosol"/>
    <property type="evidence" value="ECO:0007669"/>
    <property type="project" value="TreeGrafter"/>
</dbReference>
<evidence type="ECO:0000313" key="14">
    <source>
        <dbReference type="EMBL" id="KUI61236.1"/>
    </source>
</evidence>
<dbReference type="GO" id="GO:0004815">
    <property type="term" value="F:aspartate-tRNA ligase activity"/>
    <property type="evidence" value="ECO:0007669"/>
    <property type="project" value="UniProtKB-EC"/>
</dbReference>
<dbReference type="EMBL" id="KN714771">
    <property type="protein sequence ID" value="KUI61236.1"/>
    <property type="molecule type" value="Genomic_DNA"/>
</dbReference>
<dbReference type="AlphaFoldDB" id="A0A194VBT3"/>
<evidence type="ECO:0000256" key="1">
    <source>
        <dbReference type="ARBA" id="ARBA00004496"/>
    </source>
</evidence>
<dbReference type="SUPFAM" id="SSF55681">
    <property type="entry name" value="Class II aaRS and biotin synthetases"/>
    <property type="match status" value="1"/>
</dbReference>
<dbReference type="CDD" id="cd04320">
    <property type="entry name" value="AspRS_cyto_N"/>
    <property type="match status" value="1"/>
</dbReference>
<dbReference type="Pfam" id="PF00152">
    <property type="entry name" value="tRNA-synt_2"/>
    <property type="match status" value="1"/>
</dbReference>
<organism evidence="14 15">
    <name type="scientific">Cytospora mali</name>
    <name type="common">Apple Valsa canker fungus</name>
    <name type="synonym">Valsa mali</name>
    <dbReference type="NCBI Taxonomy" id="578113"/>
    <lineage>
        <taxon>Eukaryota</taxon>
        <taxon>Fungi</taxon>
        <taxon>Dikarya</taxon>
        <taxon>Ascomycota</taxon>
        <taxon>Pezizomycotina</taxon>
        <taxon>Sordariomycetes</taxon>
        <taxon>Sordariomycetidae</taxon>
        <taxon>Diaporthales</taxon>
        <taxon>Cytosporaceae</taxon>
        <taxon>Cytospora</taxon>
    </lineage>
</organism>
<gene>
    <name evidence="14" type="ORF">VP1G_08424</name>
</gene>
<reference evidence="15" key="1">
    <citation type="submission" date="2014-12" db="EMBL/GenBank/DDBJ databases">
        <title>Genome Sequence of Valsa Canker Pathogens Uncovers a Specific Adaption of Colonization on Woody Bark.</title>
        <authorList>
            <person name="Yin Z."/>
            <person name="Liu H."/>
            <person name="Gao X."/>
            <person name="Li Z."/>
            <person name="Song N."/>
            <person name="Ke X."/>
            <person name="Dai Q."/>
            <person name="Wu Y."/>
            <person name="Sun Y."/>
            <person name="Xu J.-R."/>
            <person name="Kang Z.K."/>
            <person name="Wang L."/>
            <person name="Huang L."/>
        </authorList>
    </citation>
    <scope>NUCLEOTIDE SEQUENCE [LARGE SCALE GENOMIC DNA]</scope>
    <source>
        <strain evidence="15">SXYL134</strain>
    </source>
</reference>
<dbReference type="FunFam" id="3.30.930.10:FF:000038">
    <property type="entry name" value="Aspartate--tRNA ligase"/>
    <property type="match status" value="1"/>
</dbReference>
<dbReference type="Gene3D" id="3.30.930.10">
    <property type="entry name" value="Bira Bifunctional Protein, Domain 2"/>
    <property type="match status" value="1"/>
</dbReference>
<dbReference type="GO" id="GO:0005524">
    <property type="term" value="F:ATP binding"/>
    <property type="evidence" value="ECO:0007669"/>
    <property type="project" value="UniProtKB-KW"/>
</dbReference>
<evidence type="ECO:0000256" key="7">
    <source>
        <dbReference type="ARBA" id="ARBA00022840"/>
    </source>
</evidence>
<comment type="similarity">
    <text evidence="2">Belongs to the class-II aminoacyl-tRNA synthetase family. Type 2 subfamily.</text>
</comment>
<evidence type="ECO:0000256" key="3">
    <source>
        <dbReference type="ARBA" id="ARBA00012841"/>
    </source>
</evidence>
<evidence type="ECO:0000259" key="13">
    <source>
        <dbReference type="PROSITE" id="PS50862"/>
    </source>
</evidence>
<keyword evidence="6" id="KW-0547">Nucleotide-binding</keyword>
<evidence type="ECO:0000256" key="10">
    <source>
        <dbReference type="ARBA" id="ARBA00047904"/>
    </source>
</evidence>
<comment type="catalytic activity">
    <reaction evidence="10">
        <text>tRNA(Asp) + L-aspartate + ATP = L-aspartyl-tRNA(Asp) + AMP + diphosphate</text>
        <dbReference type="Rhea" id="RHEA:19649"/>
        <dbReference type="Rhea" id="RHEA-COMP:9660"/>
        <dbReference type="Rhea" id="RHEA-COMP:9678"/>
        <dbReference type="ChEBI" id="CHEBI:29991"/>
        <dbReference type="ChEBI" id="CHEBI:30616"/>
        <dbReference type="ChEBI" id="CHEBI:33019"/>
        <dbReference type="ChEBI" id="CHEBI:78442"/>
        <dbReference type="ChEBI" id="CHEBI:78516"/>
        <dbReference type="ChEBI" id="CHEBI:456215"/>
        <dbReference type="EC" id="6.1.1.12"/>
    </reaction>
</comment>
<dbReference type="InterPro" id="IPR012340">
    <property type="entry name" value="NA-bd_OB-fold"/>
</dbReference>
<keyword evidence="9" id="KW-0030">Aminoacyl-tRNA synthetase</keyword>
<keyword evidence="7" id="KW-0067">ATP-binding</keyword>
<dbReference type="OrthoDB" id="372395at2759"/>
<keyword evidence="8" id="KW-0648">Protein biosynthesis</keyword>
<sequence length="935" mass="107212">MCHKDVISCFHTKQEHSPSPSPRQQQQQQQQQTKKPANDTAANNSKNEKRQPGWLPPKMTALHDFLRTISPRSSVDSGPRKVNGNANGNASSTDSRSSLGNSSRRTEDRRIRKQEKVLRLQQEREKIEERRKMEDQLAMQEEDEETRGRYGLAMDAKELLTIEEITHLEPGQEVTFRARIHHQRNISKHLDFILFRDQTHSLQGILQHDTSHFVKWVQRLDPESLVQVTGTLQTPPEPVRSATDKNMEVKIYSIHLVNAAHDLPFDNYEPPETTQMRLSNRILDLRHPSNQALFRIRHMVTRKFREVLDQDGFIEIQTPKLQPSATESGAEVFKVNYFGRRAFLAQSPQLAKQMTVSADFGKVYEIGPVFRAENSNTKRHLAEYTGLDIEMAIQHDYHEVMYKIDAFLKEVFRTLQSMPELQIVRERWPSKDLVWLDETLVLPFSEGLQILRDDGVDVEEEDLSTRNEIRLGELIKEKYNTDYYILDKFPANARPFYTHKDATDPKWTNSFDIFIRGQEVCSGGQRIHDAAKLRDNMRQAGISEDGMETYLTAFDLGAPPHGGAGLGLERILAWSLELGDVRYATLYHRDPKSLPERSARLPHPECDTRHPKPEGIAEYPLEKLIANYGDATNTSWLDERFEIWRHTTTGAAVGYVRRENKFAMVAGDPLCDPSQSDEIVKAFVKFVEKDLKLTPVWMLVSESVQEVLGRHLGWRTLTCVEEQRVDADKHAAGPHGREARKVEREGIKIHELRPDDDFKQRTDASIEKWKETRSGKKQVHLTEIKPWIDMEHRRYFAAEKEVEEDGKKTTKVMAMVVFAQLAPRHGWQVKWALDFPGTPSGIIEATVMTALAAVSGPVTFGAGVSEKLVPGAHLGGVRAKFLAKTYDTIVKSLRLNKKSEFREKFGAYGEPVYVCYPRMGLGVRDFKYIIQFFED</sequence>
<evidence type="ECO:0000256" key="11">
    <source>
        <dbReference type="ARBA" id="ARBA00070516"/>
    </source>
</evidence>
<dbReference type="STRING" id="694573.A0A194VBT3"/>
<protein>
    <recommendedName>
        <fullName evidence="11">Probable aspartate--tRNA ligase, cytoplasmic</fullName>
        <ecNumber evidence="3">6.1.1.12</ecNumber>
    </recommendedName>
</protein>
<proteinExistence type="inferred from homology"/>
<evidence type="ECO:0000256" key="9">
    <source>
        <dbReference type="ARBA" id="ARBA00023146"/>
    </source>
</evidence>
<evidence type="ECO:0000256" key="2">
    <source>
        <dbReference type="ARBA" id="ARBA00005312"/>
    </source>
</evidence>
<dbReference type="Pfam" id="PF09924">
    <property type="entry name" value="LPG_synthase_C"/>
    <property type="match status" value="1"/>
</dbReference>
<dbReference type="GO" id="GO:0017101">
    <property type="term" value="C:aminoacyl-tRNA synthetase multienzyme complex"/>
    <property type="evidence" value="ECO:0007669"/>
    <property type="project" value="TreeGrafter"/>
</dbReference>
<dbReference type="Gene3D" id="2.40.50.140">
    <property type="entry name" value="Nucleic acid-binding proteins"/>
    <property type="match status" value="1"/>
</dbReference>
<dbReference type="InterPro" id="IPR004364">
    <property type="entry name" value="Aa-tRNA-synt_II"/>
</dbReference>
<dbReference type="InterPro" id="IPR006195">
    <property type="entry name" value="aa-tRNA-synth_II"/>
</dbReference>
<dbReference type="NCBIfam" id="TIGR00458">
    <property type="entry name" value="aspS_nondisc"/>
    <property type="match status" value="1"/>
</dbReference>
<dbReference type="EC" id="6.1.1.12" evidence="3"/>
<feature type="region of interest" description="Disordered" evidence="12">
    <location>
        <begin position="1"/>
        <end position="58"/>
    </location>
</feature>
<dbReference type="InterPro" id="IPR004523">
    <property type="entry name" value="Asp-tRNA_synthase_2"/>
</dbReference>
<evidence type="ECO:0000256" key="5">
    <source>
        <dbReference type="ARBA" id="ARBA00022598"/>
    </source>
</evidence>
<feature type="region of interest" description="Disordered" evidence="12">
    <location>
        <begin position="70"/>
        <end position="116"/>
    </location>
</feature>
<dbReference type="SUPFAM" id="SSF50249">
    <property type="entry name" value="Nucleic acid-binding proteins"/>
    <property type="match status" value="1"/>
</dbReference>
<accession>A0A194VBT3</accession>
<keyword evidence="15" id="KW-1185">Reference proteome</keyword>
<evidence type="ECO:0000256" key="12">
    <source>
        <dbReference type="SAM" id="MobiDB-lite"/>
    </source>
</evidence>
<dbReference type="InterPro" id="IPR024320">
    <property type="entry name" value="LPG_synthase_C"/>
</dbReference>
<dbReference type="PROSITE" id="PS50862">
    <property type="entry name" value="AA_TRNA_LIGASE_II"/>
    <property type="match status" value="1"/>
</dbReference>
<dbReference type="Proteomes" id="UP000078576">
    <property type="component" value="Unassembled WGS sequence"/>
</dbReference>
<dbReference type="GO" id="GO:0006422">
    <property type="term" value="P:aspartyl-tRNA aminoacylation"/>
    <property type="evidence" value="ECO:0007669"/>
    <property type="project" value="InterPro"/>
</dbReference>
<comment type="subcellular location">
    <subcellularLocation>
        <location evidence="1">Cytoplasm</location>
    </subcellularLocation>
</comment>
<keyword evidence="4" id="KW-0963">Cytoplasm</keyword>
<evidence type="ECO:0000256" key="8">
    <source>
        <dbReference type="ARBA" id="ARBA00022917"/>
    </source>
</evidence>
<dbReference type="GO" id="GO:0003723">
    <property type="term" value="F:RNA binding"/>
    <property type="evidence" value="ECO:0007669"/>
    <property type="project" value="TreeGrafter"/>
</dbReference>
<dbReference type="InterPro" id="IPR045864">
    <property type="entry name" value="aa-tRNA-synth_II/BPL/LPL"/>
</dbReference>
<dbReference type="PRINTS" id="PR01042">
    <property type="entry name" value="TRNASYNTHASP"/>
</dbReference>
<feature type="domain" description="Aminoacyl-transfer RNA synthetases class-II family profile" evidence="13">
    <location>
        <begin position="294"/>
        <end position="602"/>
    </location>
</feature>
<dbReference type="PANTHER" id="PTHR43450">
    <property type="entry name" value="ASPARTYL-TRNA SYNTHETASE"/>
    <property type="match status" value="1"/>
</dbReference>
<dbReference type="HAMAP" id="MF_02075">
    <property type="entry name" value="Asp_tRNA_synth_type2"/>
    <property type="match status" value="1"/>
</dbReference>
<keyword evidence="5 14" id="KW-0436">Ligase</keyword>
<feature type="compositionally biased region" description="Polar residues" evidence="12">
    <location>
        <begin position="84"/>
        <end position="103"/>
    </location>
</feature>